<dbReference type="Proteomes" id="UP000185874">
    <property type="component" value="Unassembled WGS sequence"/>
</dbReference>
<gene>
    <name evidence="1" type="ORF">A3K55_00370</name>
</gene>
<comment type="caution">
    <text evidence="1">The sequence shown here is derived from an EMBL/GenBank/DDBJ whole genome shotgun (WGS) entry which is preliminary data.</text>
</comment>
<name>A0A1F7SGS6_9BACT</name>
<evidence type="ECO:0000313" key="2">
    <source>
        <dbReference type="Proteomes" id="UP000185874"/>
    </source>
</evidence>
<protein>
    <submittedName>
        <fullName evidence="1">Uncharacterized protein</fullName>
    </submittedName>
</protein>
<evidence type="ECO:0000313" key="1">
    <source>
        <dbReference type="EMBL" id="OGL52941.1"/>
    </source>
</evidence>
<organism evidence="1 2">
    <name type="scientific">Candidatus Shapirobacteria bacterium RBG_13_44_7</name>
    <dbReference type="NCBI Taxonomy" id="1802149"/>
    <lineage>
        <taxon>Bacteria</taxon>
        <taxon>Candidatus Shapironibacteriota</taxon>
    </lineage>
</organism>
<dbReference type="AlphaFoldDB" id="A0A1F7SGS6"/>
<accession>A0A1F7SGS6</accession>
<dbReference type="EMBL" id="MGDJ01000020">
    <property type="protein sequence ID" value="OGL52941.1"/>
    <property type="molecule type" value="Genomic_DNA"/>
</dbReference>
<proteinExistence type="predicted"/>
<sequence>MELRSVRQGLGRHTSYDELFALADGGGRRPGFVYEVVDGIPDYGRVTVGGNNVAVTEVEVRETGEEVVEVMIAYAGRAMTEMVGRRRKI</sequence>
<reference evidence="1 2" key="1">
    <citation type="journal article" date="2016" name="Nat. Commun.">
        <title>Thousands of microbial genomes shed light on interconnected biogeochemical processes in an aquifer system.</title>
        <authorList>
            <person name="Anantharaman K."/>
            <person name="Brown C.T."/>
            <person name="Hug L.A."/>
            <person name="Sharon I."/>
            <person name="Castelle C.J."/>
            <person name="Probst A.J."/>
            <person name="Thomas B.C."/>
            <person name="Singh A."/>
            <person name="Wilkins M.J."/>
            <person name="Karaoz U."/>
            <person name="Brodie E.L."/>
            <person name="Williams K.H."/>
            <person name="Hubbard S.S."/>
            <person name="Banfield J.F."/>
        </authorList>
    </citation>
    <scope>NUCLEOTIDE SEQUENCE [LARGE SCALE GENOMIC DNA]</scope>
</reference>